<keyword evidence="2" id="KW-1133">Transmembrane helix</keyword>
<sequence length="134" mass="15019">MFGISSLIASSEVNYCWLSDLGPDGTDFTTIMQSISTLLDSFSSMHQLMRKMRRQTLIHLLLAWLLLAASQHSYFAINVQAAQSVHFRFRPGQLSSRSHNGYALSARKQVRGKNNHKIPSGPNPVGNHRPPSRK</sequence>
<dbReference type="EMBL" id="JRKL02000647">
    <property type="protein sequence ID" value="KAF3969450.1"/>
    <property type="molecule type" value="Genomic_DNA"/>
</dbReference>
<evidence type="ECO:0000313" key="4">
    <source>
        <dbReference type="Proteomes" id="UP000737018"/>
    </source>
</evidence>
<gene>
    <name evidence="3" type="ORF">CMV_006756</name>
</gene>
<reference evidence="3" key="1">
    <citation type="submission" date="2020-03" db="EMBL/GenBank/DDBJ databases">
        <title>Castanea mollissima Vanexum genome sequencing.</title>
        <authorList>
            <person name="Staton M."/>
        </authorList>
    </citation>
    <scope>NUCLEOTIDE SEQUENCE</scope>
    <source>
        <tissue evidence="3">Leaf</tissue>
    </source>
</reference>
<dbReference type="AlphaFoldDB" id="A0A8J4RGH0"/>
<feature type="transmembrane region" description="Helical" evidence="2">
    <location>
        <begin position="57"/>
        <end position="77"/>
    </location>
</feature>
<proteinExistence type="predicted"/>
<keyword evidence="2" id="KW-0472">Membrane</keyword>
<name>A0A8J4RGH0_9ROSI</name>
<accession>A0A8J4RGH0</accession>
<evidence type="ECO:0000313" key="3">
    <source>
        <dbReference type="EMBL" id="KAF3969450.1"/>
    </source>
</evidence>
<comment type="caution">
    <text evidence="3">The sequence shown here is derived from an EMBL/GenBank/DDBJ whole genome shotgun (WGS) entry which is preliminary data.</text>
</comment>
<protein>
    <submittedName>
        <fullName evidence="3">Uncharacterized protein</fullName>
    </submittedName>
</protein>
<organism evidence="3 4">
    <name type="scientific">Castanea mollissima</name>
    <name type="common">Chinese chestnut</name>
    <dbReference type="NCBI Taxonomy" id="60419"/>
    <lineage>
        <taxon>Eukaryota</taxon>
        <taxon>Viridiplantae</taxon>
        <taxon>Streptophyta</taxon>
        <taxon>Embryophyta</taxon>
        <taxon>Tracheophyta</taxon>
        <taxon>Spermatophyta</taxon>
        <taxon>Magnoliopsida</taxon>
        <taxon>eudicotyledons</taxon>
        <taxon>Gunneridae</taxon>
        <taxon>Pentapetalae</taxon>
        <taxon>rosids</taxon>
        <taxon>fabids</taxon>
        <taxon>Fagales</taxon>
        <taxon>Fagaceae</taxon>
        <taxon>Castanea</taxon>
    </lineage>
</organism>
<dbReference type="OrthoDB" id="912098at2759"/>
<evidence type="ECO:0000256" key="1">
    <source>
        <dbReference type="SAM" id="MobiDB-lite"/>
    </source>
</evidence>
<evidence type="ECO:0000256" key="2">
    <source>
        <dbReference type="SAM" id="Phobius"/>
    </source>
</evidence>
<dbReference type="Proteomes" id="UP000737018">
    <property type="component" value="Unassembled WGS sequence"/>
</dbReference>
<keyword evidence="4" id="KW-1185">Reference proteome</keyword>
<keyword evidence="2" id="KW-0812">Transmembrane</keyword>
<feature type="region of interest" description="Disordered" evidence="1">
    <location>
        <begin position="93"/>
        <end position="134"/>
    </location>
</feature>